<dbReference type="OrthoDB" id="406838at2759"/>
<dbReference type="InterPro" id="IPR001818">
    <property type="entry name" value="Pept_M10_metallopeptidase"/>
</dbReference>
<keyword evidence="4" id="KW-0862">Zinc</keyword>
<reference evidence="8" key="1">
    <citation type="submission" date="2017-02" db="UniProtKB">
        <authorList>
            <consortium name="WormBaseParasite"/>
        </authorList>
    </citation>
    <scope>IDENTIFICATION</scope>
</reference>
<feature type="domain" description="Peptidase M10 metallopeptidase" evidence="5">
    <location>
        <begin position="5"/>
        <end position="48"/>
    </location>
</feature>
<reference evidence="6 7" key="2">
    <citation type="submission" date="2018-10" db="EMBL/GenBank/DDBJ databases">
        <authorList>
            <consortium name="Pathogen Informatics"/>
        </authorList>
    </citation>
    <scope>NUCLEOTIDE SEQUENCE [LARGE SCALE GENOMIC DNA]</scope>
</reference>
<name>A0A0N4VM88_ENTVE</name>
<protein>
    <submittedName>
        <fullName evidence="8">Peptidase_M10 domain-containing protein</fullName>
    </submittedName>
</protein>
<dbReference type="Proteomes" id="UP000274131">
    <property type="component" value="Unassembled WGS sequence"/>
</dbReference>
<dbReference type="GO" id="GO:0031012">
    <property type="term" value="C:extracellular matrix"/>
    <property type="evidence" value="ECO:0007669"/>
    <property type="project" value="InterPro"/>
</dbReference>
<keyword evidence="2" id="KW-0479">Metal-binding</keyword>
<sequence>MQGYVDIYVIAEHEIGHTLSLGHHKDILSVMSPYYRTPADRFTMQYENIDFREEGRQKIQALHDEASYEIAAVYCFMDSDQFM</sequence>
<proteinExistence type="predicted"/>
<dbReference type="GO" id="GO:0004222">
    <property type="term" value="F:metalloendopeptidase activity"/>
    <property type="evidence" value="ECO:0007669"/>
    <property type="project" value="InterPro"/>
</dbReference>
<keyword evidence="1" id="KW-0645">Protease</keyword>
<dbReference type="WBParaSite" id="EVEC_0001203901-mRNA-1">
    <property type="protein sequence ID" value="EVEC_0001203901-mRNA-1"/>
    <property type="gene ID" value="EVEC_0001203901"/>
</dbReference>
<evidence type="ECO:0000313" key="7">
    <source>
        <dbReference type="Proteomes" id="UP000274131"/>
    </source>
</evidence>
<dbReference type="EMBL" id="UXUI01011825">
    <property type="protein sequence ID" value="VDD96533.1"/>
    <property type="molecule type" value="Genomic_DNA"/>
</dbReference>
<dbReference type="InterPro" id="IPR024079">
    <property type="entry name" value="MetalloPept_cat_dom_sf"/>
</dbReference>
<keyword evidence="3" id="KW-0378">Hydrolase</keyword>
<evidence type="ECO:0000256" key="2">
    <source>
        <dbReference type="ARBA" id="ARBA00022723"/>
    </source>
</evidence>
<accession>A0A0N4VM88</accession>
<dbReference type="AlphaFoldDB" id="A0A0N4VM88"/>
<dbReference type="GO" id="GO:0008270">
    <property type="term" value="F:zinc ion binding"/>
    <property type="evidence" value="ECO:0007669"/>
    <property type="project" value="InterPro"/>
</dbReference>
<dbReference type="SUPFAM" id="SSF55486">
    <property type="entry name" value="Metalloproteases ('zincins'), catalytic domain"/>
    <property type="match status" value="1"/>
</dbReference>
<organism evidence="8">
    <name type="scientific">Enterobius vermicularis</name>
    <name type="common">Human pinworm</name>
    <dbReference type="NCBI Taxonomy" id="51028"/>
    <lineage>
        <taxon>Eukaryota</taxon>
        <taxon>Metazoa</taxon>
        <taxon>Ecdysozoa</taxon>
        <taxon>Nematoda</taxon>
        <taxon>Chromadorea</taxon>
        <taxon>Rhabditida</taxon>
        <taxon>Spirurina</taxon>
        <taxon>Oxyuridomorpha</taxon>
        <taxon>Oxyuroidea</taxon>
        <taxon>Oxyuridae</taxon>
        <taxon>Enterobius</taxon>
    </lineage>
</organism>
<dbReference type="GO" id="GO:0006508">
    <property type="term" value="P:proteolysis"/>
    <property type="evidence" value="ECO:0007669"/>
    <property type="project" value="UniProtKB-KW"/>
</dbReference>
<evidence type="ECO:0000313" key="6">
    <source>
        <dbReference type="EMBL" id="VDD96533.1"/>
    </source>
</evidence>
<keyword evidence="7" id="KW-1185">Reference proteome</keyword>
<dbReference type="Gene3D" id="3.40.390.10">
    <property type="entry name" value="Collagenase (Catalytic Domain)"/>
    <property type="match status" value="1"/>
</dbReference>
<evidence type="ECO:0000256" key="3">
    <source>
        <dbReference type="ARBA" id="ARBA00022801"/>
    </source>
</evidence>
<evidence type="ECO:0000256" key="1">
    <source>
        <dbReference type="ARBA" id="ARBA00022670"/>
    </source>
</evidence>
<dbReference type="Pfam" id="PF00413">
    <property type="entry name" value="Peptidase_M10"/>
    <property type="match status" value="1"/>
</dbReference>
<evidence type="ECO:0000259" key="5">
    <source>
        <dbReference type="Pfam" id="PF00413"/>
    </source>
</evidence>
<evidence type="ECO:0000256" key="4">
    <source>
        <dbReference type="ARBA" id="ARBA00022833"/>
    </source>
</evidence>
<evidence type="ECO:0000313" key="8">
    <source>
        <dbReference type="WBParaSite" id="EVEC_0001203901-mRNA-1"/>
    </source>
</evidence>
<gene>
    <name evidence="6" type="ORF">EVEC_LOCUS11284</name>
</gene>